<dbReference type="Proteomes" id="UP000092256">
    <property type="component" value="Unassembled WGS sequence"/>
</dbReference>
<name>A0A1A6Y4D4_STEMA</name>
<comment type="caution">
    <text evidence="1">The sequence shown here is derived from an EMBL/GenBank/DDBJ whole genome shotgun (WGS) entry which is preliminary data.</text>
</comment>
<dbReference type="RefSeq" id="WP_065197986.1">
    <property type="nucleotide sequence ID" value="NZ_LYVJ01000002.1"/>
</dbReference>
<evidence type="ECO:0000313" key="2">
    <source>
        <dbReference type="Proteomes" id="UP000092256"/>
    </source>
</evidence>
<dbReference type="AlphaFoldDB" id="A0A1A6Y4D4"/>
<evidence type="ECO:0000313" key="1">
    <source>
        <dbReference type="EMBL" id="OBU69724.1"/>
    </source>
</evidence>
<dbReference type="EMBL" id="LYVJ01000002">
    <property type="protein sequence ID" value="OBU69724.1"/>
    <property type="molecule type" value="Genomic_DNA"/>
</dbReference>
<reference evidence="1 2" key="1">
    <citation type="submission" date="2016-05" db="EMBL/GenBank/DDBJ databases">
        <title>Draft Genome Sequences of Stenotrophomonas maltophilia Strains Sm32COP, Sm41DVV, Sm46PAILV, SmF3, SmF22, SmSOFb1 and SmCVFa1, Isolated from Different Manures, in France.</title>
        <authorList>
            <person name="Nazaret S."/>
            <person name="Bodilis J."/>
        </authorList>
    </citation>
    <scope>NUCLEOTIDE SEQUENCE [LARGE SCALE GENOMIC DNA]</scope>
    <source>
        <strain evidence="1 2">Sm46PAILV</strain>
    </source>
</reference>
<proteinExistence type="predicted"/>
<organism evidence="1 2">
    <name type="scientific">Stenotrophomonas maltophilia</name>
    <name type="common">Pseudomonas maltophilia</name>
    <name type="synonym">Xanthomonas maltophilia</name>
    <dbReference type="NCBI Taxonomy" id="40324"/>
    <lineage>
        <taxon>Bacteria</taxon>
        <taxon>Pseudomonadati</taxon>
        <taxon>Pseudomonadota</taxon>
        <taxon>Gammaproteobacteria</taxon>
        <taxon>Lysobacterales</taxon>
        <taxon>Lysobacteraceae</taxon>
        <taxon>Stenotrophomonas</taxon>
        <taxon>Stenotrophomonas maltophilia group</taxon>
    </lineage>
</organism>
<dbReference type="OrthoDB" id="6046349at2"/>
<protein>
    <submittedName>
        <fullName evidence="1">Uncharacterized protein</fullName>
    </submittedName>
</protein>
<accession>A0A1A6Y4D4</accession>
<gene>
    <name evidence="1" type="ORF">A9K58_03365</name>
</gene>
<sequence length="177" mass="19402">MKNRITRVAVMSLVLTAVVPGEVVAQQQRSYDRFKDRTSYEAKVELSELSKTSRGISVSLQSVVDGDRAVTKSDSFTVSAIVTFNMSYDVRCAGTGFDMLVDGRAVSLPSDMPAFNRYEYAILSFGKKMTLAEAGAFARANRIEVRVCDTEYSLDDEQRAALRDLVKDAQISSSTGG</sequence>